<organism evidence="1 2">
    <name type="scientific">Lagenidium giganteum</name>
    <dbReference type="NCBI Taxonomy" id="4803"/>
    <lineage>
        <taxon>Eukaryota</taxon>
        <taxon>Sar</taxon>
        <taxon>Stramenopiles</taxon>
        <taxon>Oomycota</taxon>
        <taxon>Peronosporomycetes</taxon>
        <taxon>Pythiales</taxon>
        <taxon>Pythiaceae</taxon>
    </lineage>
</organism>
<evidence type="ECO:0000313" key="2">
    <source>
        <dbReference type="Proteomes" id="UP001146120"/>
    </source>
</evidence>
<gene>
    <name evidence="1" type="ORF">N0F65_008374</name>
</gene>
<proteinExistence type="predicted"/>
<name>A0AAV2Z034_9STRA</name>
<accession>A0AAV2Z034</accession>
<reference evidence="1" key="2">
    <citation type="journal article" date="2023" name="Microbiol Resour">
        <title>Decontamination and Annotation of the Draft Genome Sequence of the Oomycete Lagenidium giganteum ARSEF 373.</title>
        <authorList>
            <person name="Morgan W.R."/>
            <person name="Tartar A."/>
        </authorList>
    </citation>
    <scope>NUCLEOTIDE SEQUENCE</scope>
    <source>
        <strain evidence="1">ARSEF 373</strain>
    </source>
</reference>
<evidence type="ECO:0000313" key="1">
    <source>
        <dbReference type="EMBL" id="DAZ99069.1"/>
    </source>
</evidence>
<protein>
    <submittedName>
        <fullName evidence="1">Uncharacterized protein</fullName>
    </submittedName>
</protein>
<dbReference type="Proteomes" id="UP001146120">
    <property type="component" value="Unassembled WGS sequence"/>
</dbReference>
<keyword evidence="2" id="KW-1185">Reference proteome</keyword>
<comment type="caution">
    <text evidence="1">The sequence shown here is derived from an EMBL/GenBank/DDBJ whole genome shotgun (WGS) entry which is preliminary data.</text>
</comment>
<dbReference type="AlphaFoldDB" id="A0AAV2Z034"/>
<reference evidence="1" key="1">
    <citation type="submission" date="2022-11" db="EMBL/GenBank/DDBJ databases">
        <authorList>
            <person name="Morgan W.R."/>
            <person name="Tartar A."/>
        </authorList>
    </citation>
    <scope>NUCLEOTIDE SEQUENCE</scope>
    <source>
        <strain evidence="1">ARSEF 373</strain>
    </source>
</reference>
<dbReference type="EMBL" id="DAKRPA010000090">
    <property type="protein sequence ID" value="DAZ99069.1"/>
    <property type="molecule type" value="Genomic_DNA"/>
</dbReference>
<sequence>MDNALSSSRGVEFAFHIAMKRCERGPFAMRSACCHQCSTMAQPPVSRRCWRSRLSSTATSTTGCRA</sequence>